<organism evidence="1 2">
    <name type="scientific">Desulfoscipio gibsoniae DSM 7213</name>
    <dbReference type="NCBI Taxonomy" id="767817"/>
    <lineage>
        <taxon>Bacteria</taxon>
        <taxon>Bacillati</taxon>
        <taxon>Bacillota</taxon>
        <taxon>Clostridia</taxon>
        <taxon>Eubacteriales</taxon>
        <taxon>Desulfallaceae</taxon>
        <taxon>Desulfoscipio</taxon>
    </lineage>
</organism>
<keyword evidence="2" id="KW-1185">Reference proteome</keyword>
<dbReference type="eggNOG" id="ENOG5033G8V">
    <property type="taxonomic scope" value="Bacteria"/>
</dbReference>
<dbReference type="OrthoDB" id="1708204at2"/>
<gene>
    <name evidence="1" type="ORF">Desgi_4390</name>
</gene>
<proteinExistence type="predicted"/>
<accession>R4KQ23</accession>
<dbReference type="AlphaFoldDB" id="R4KQ23"/>
<dbReference type="STRING" id="767817.Desgi_4390"/>
<dbReference type="RefSeq" id="WP_006521313.1">
    <property type="nucleotide sequence ID" value="NC_021184.1"/>
</dbReference>
<evidence type="ECO:0000313" key="2">
    <source>
        <dbReference type="Proteomes" id="UP000013520"/>
    </source>
</evidence>
<dbReference type="HOGENOM" id="CLU_185908_0_0_9"/>
<reference evidence="1 2" key="1">
    <citation type="submission" date="2012-01" db="EMBL/GenBank/DDBJ databases">
        <title>Complete sequence of Desulfotomaculum gibsoniae DSM 7213.</title>
        <authorList>
            <consortium name="US DOE Joint Genome Institute"/>
            <person name="Lucas S."/>
            <person name="Han J."/>
            <person name="Lapidus A."/>
            <person name="Cheng J.-F."/>
            <person name="Goodwin L."/>
            <person name="Pitluck S."/>
            <person name="Peters L."/>
            <person name="Ovchinnikova G."/>
            <person name="Teshima H."/>
            <person name="Detter J.C."/>
            <person name="Han C."/>
            <person name="Tapia R."/>
            <person name="Land M."/>
            <person name="Hauser L."/>
            <person name="Kyrpides N."/>
            <person name="Ivanova N."/>
            <person name="Pagani I."/>
            <person name="Parshina S."/>
            <person name="Plugge C."/>
            <person name="Muyzer G."/>
            <person name="Kuever J."/>
            <person name="Ivanova A."/>
            <person name="Nazina T."/>
            <person name="Klenk H.-P."/>
            <person name="Brambilla E."/>
            <person name="Spring S."/>
            <person name="Stams A.F."/>
            <person name="Woyke T."/>
        </authorList>
    </citation>
    <scope>NUCLEOTIDE SEQUENCE [LARGE SCALE GENOMIC DNA]</scope>
    <source>
        <strain evidence="1 2">DSM 7213</strain>
    </source>
</reference>
<sequence>MGFDAVDCFAHKRNSCTALKVKQCEGCSFYKTKEQYELGQQKALERIYTLDIAKQKHISETYYGGKLEVIADEG</sequence>
<name>R4KQ23_9FIRM</name>
<dbReference type="EMBL" id="CP003273">
    <property type="protein sequence ID" value="AGL03632.1"/>
    <property type="molecule type" value="Genomic_DNA"/>
</dbReference>
<protein>
    <submittedName>
        <fullName evidence="1">Uncharacterized protein</fullName>
    </submittedName>
</protein>
<dbReference type="Proteomes" id="UP000013520">
    <property type="component" value="Chromosome"/>
</dbReference>
<evidence type="ECO:0000313" key="1">
    <source>
        <dbReference type="EMBL" id="AGL03632.1"/>
    </source>
</evidence>
<dbReference type="KEGG" id="dgi:Desgi_4390"/>